<evidence type="ECO:0000313" key="2">
    <source>
        <dbReference type="Proteomes" id="UP000077202"/>
    </source>
</evidence>
<keyword evidence="2" id="KW-1185">Reference proteome</keyword>
<accession>A0A176WTS6</accession>
<reference evidence="1" key="1">
    <citation type="submission" date="2016-03" db="EMBL/GenBank/DDBJ databases">
        <title>Mechanisms controlling the formation of the plant cell surface in tip-growing cells are functionally conserved among land plants.</title>
        <authorList>
            <person name="Honkanen S."/>
            <person name="Jones V.A."/>
            <person name="Morieri G."/>
            <person name="Champion C."/>
            <person name="Hetherington A.J."/>
            <person name="Kelly S."/>
            <person name="Saint-Marcoux D."/>
            <person name="Proust H."/>
            <person name="Prescott H."/>
            <person name="Dolan L."/>
        </authorList>
    </citation>
    <scope>NUCLEOTIDE SEQUENCE [LARGE SCALE GENOMIC DNA]</scope>
    <source>
        <tissue evidence="1">Whole gametophyte</tissue>
    </source>
</reference>
<proteinExistence type="predicted"/>
<protein>
    <submittedName>
        <fullName evidence="1">Uncharacterized protein</fullName>
    </submittedName>
</protein>
<dbReference type="Proteomes" id="UP000077202">
    <property type="component" value="Unassembled WGS sequence"/>
</dbReference>
<sequence length="137" mass="15266">MAITASILRARDGTGPQESGHSPFRKGMHVQRTAQHSAALHRIDRFLTVSNWRFGRGFGPYLASAITERNLFPQFCSLVGFDGAPFPNLYSHRSLELQCGYCGISFAFKEQTSLINLIKRTVANCGVLETKAGKFQW</sequence>
<organism evidence="1 2">
    <name type="scientific">Marchantia polymorpha subsp. ruderalis</name>
    <dbReference type="NCBI Taxonomy" id="1480154"/>
    <lineage>
        <taxon>Eukaryota</taxon>
        <taxon>Viridiplantae</taxon>
        <taxon>Streptophyta</taxon>
        <taxon>Embryophyta</taxon>
        <taxon>Marchantiophyta</taxon>
        <taxon>Marchantiopsida</taxon>
        <taxon>Marchantiidae</taxon>
        <taxon>Marchantiales</taxon>
        <taxon>Marchantiaceae</taxon>
        <taxon>Marchantia</taxon>
    </lineage>
</organism>
<gene>
    <name evidence="1" type="ORF">AXG93_1154s1610</name>
</gene>
<comment type="caution">
    <text evidence="1">The sequence shown here is derived from an EMBL/GenBank/DDBJ whole genome shotgun (WGS) entry which is preliminary data.</text>
</comment>
<name>A0A176WTS6_MARPO</name>
<dbReference type="AlphaFoldDB" id="A0A176WTS6"/>
<evidence type="ECO:0000313" key="1">
    <source>
        <dbReference type="EMBL" id="OAE35706.1"/>
    </source>
</evidence>
<dbReference type="EMBL" id="LVLJ01000095">
    <property type="protein sequence ID" value="OAE35706.1"/>
    <property type="molecule type" value="Genomic_DNA"/>
</dbReference>